<dbReference type="Gene3D" id="1.25.40.10">
    <property type="entry name" value="Tetratricopeptide repeat domain"/>
    <property type="match status" value="1"/>
</dbReference>
<dbReference type="PANTHER" id="PTHR22904">
    <property type="entry name" value="TPR REPEAT CONTAINING PROTEIN"/>
    <property type="match status" value="1"/>
</dbReference>
<evidence type="ECO:0000313" key="4">
    <source>
        <dbReference type="EMBL" id="KAK0434477.1"/>
    </source>
</evidence>
<keyword evidence="2 3" id="KW-0802">TPR repeat</keyword>
<dbReference type="PROSITE" id="PS50005">
    <property type="entry name" value="TPR"/>
    <property type="match status" value="1"/>
</dbReference>
<dbReference type="InterPro" id="IPR019734">
    <property type="entry name" value="TPR_rpt"/>
</dbReference>
<gene>
    <name evidence="4" type="ORF">EV421DRAFT_1909374</name>
</gene>
<reference evidence="4" key="1">
    <citation type="submission" date="2023-06" db="EMBL/GenBank/DDBJ databases">
        <authorList>
            <consortium name="Lawrence Berkeley National Laboratory"/>
            <person name="Ahrendt S."/>
            <person name="Sahu N."/>
            <person name="Indic B."/>
            <person name="Wong-Bajracharya J."/>
            <person name="Merenyi Z."/>
            <person name="Ke H.-M."/>
            <person name="Monk M."/>
            <person name="Kocsube S."/>
            <person name="Drula E."/>
            <person name="Lipzen A."/>
            <person name="Balint B."/>
            <person name="Henrissat B."/>
            <person name="Andreopoulos B."/>
            <person name="Martin F.M."/>
            <person name="Harder C.B."/>
            <person name="Rigling D."/>
            <person name="Ford K.L."/>
            <person name="Foster G.D."/>
            <person name="Pangilinan J."/>
            <person name="Papanicolaou A."/>
            <person name="Barry K."/>
            <person name="LaButti K."/>
            <person name="Viragh M."/>
            <person name="Koriabine M."/>
            <person name="Yan M."/>
            <person name="Riley R."/>
            <person name="Champramary S."/>
            <person name="Plett K.L."/>
            <person name="Tsai I.J."/>
            <person name="Slot J."/>
            <person name="Sipos G."/>
            <person name="Plett J."/>
            <person name="Nagy L.G."/>
            <person name="Grigoriev I.V."/>
        </authorList>
    </citation>
    <scope>NUCLEOTIDE SEQUENCE</scope>
    <source>
        <strain evidence="4">FPL87.14</strain>
    </source>
</reference>
<proteinExistence type="predicted"/>
<dbReference type="GO" id="GO:0051879">
    <property type="term" value="F:Hsp90 protein binding"/>
    <property type="evidence" value="ECO:0007669"/>
    <property type="project" value="TreeGrafter"/>
</dbReference>
<feature type="repeat" description="TPR" evidence="3">
    <location>
        <begin position="13"/>
        <end position="46"/>
    </location>
</feature>
<evidence type="ECO:0000256" key="3">
    <source>
        <dbReference type="PROSITE-ProRule" id="PRU00339"/>
    </source>
</evidence>
<evidence type="ECO:0000313" key="5">
    <source>
        <dbReference type="Proteomes" id="UP001175226"/>
    </source>
</evidence>
<dbReference type="EMBL" id="JAUEPT010000071">
    <property type="protein sequence ID" value="KAK0434477.1"/>
    <property type="molecule type" value="Genomic_DNA"/>
</dbReference>
<keyword evidence="5" id="KW-1185">Reference proteome</keyword>
<sequence length="300" mass="33704">MGRLVTASISDAPEKLKERGNELFKGGSFQEAAKFYRQAQESSPEDPIYTSNLSAALYELGDYSNAFNAICLAVTKSDPESPDFLQRLSARMAKCLLYGTIDHNVLSQAAIIVNKLESRHSSKEWKMWRALESEANMIAVGSTAAQHRLLDMNKFKSNLNPTLEFFKIGHDIPMSIVDNWGALHTQNVPLPLKQLSLSKISKLSFLFAGVGDARDLCFLILLDDLVSVKYDEKEQVEIKATLFYSYVGIVMPDYCHKRFQMVVTELIGNLQRDRPRLPAWLHVNAGFDSTNHQLSSILVL</sequence>
<dbReference type="AlphaFoldDB" id="A0AA39MHG5"/>
<comment type="caution">
    <text evidence="4">The sequence shown here is derived from an EMBL/GenBank/DDBJ whole genome shotgun (WGS) entry which is preliminary data.</text>
</comment>
<keyword evidence="1" id="KW-0677">Repeat</keyword>
<organism evidence="4 5">
    <name type="scientific">Armillaria borealis</name>
    <dbReference type="NCBI Taxonomy" id="47425"/>
    <lineage>
        <taxon>Eukaryota</taxon>
        <taxon>Fungi</taxon>
        <taxon>Dikarya</taxon>
        <taxon>Basidiomycota</taxon>
        <taxon>Agaricomycotina</taxon>
        <taxon>Agaricomycetes</taxon>
        <taxon>Agaricomycetidae</taxon>
        <taxon>Agaricales</taxon>
        <taxon>Marasmiineae</taxon>
        <taxon>Physalacriaceae</taxon>
        <taxon>Armillaria</taxon>
    </lineage>
</organism>
<evidence type="ECO:0000256" key="1">
    <source>
        <dbReference type="ARBA" id="ARBA00022737"/>
    </source>
</evidence>
<dbReference type="PANTHER" id="PTHR22904:SF523">
    <property type="entry name" value="STRESS-INDUCED-PHOSPHOPROTEIN 1"/>
    <property type="match status" value="1"/>
</dbReference>
<evidence type="ECO:0000256" key="2">
    <source>
        <dbReference type="ARBA" id="ARBA00022803"/>
    </source>
</evidence>
<accession>A0AA39MHG5</accession>
<evidence type="ECO:0008006" key="6">
    <source>
        <dbReference type="Google" id="ProtNLM"/>
    </source>
</evidence>
<dbReference type="SUPFAM" id="SSF48452">
    <property type="entry name" value="TPR-like"/>
    <property type="match status" value="1"/>
</dbReference>
<dbReference type="InterPro" id="IPR011990">
    <property type="entry name" value="TPR-like_helical_dom_sf"/>
</dbReference>
<protein>
    <recommendedName>
        <fullName evidence="6">DUF4470 domain-containing protein</fullName>
    </recommendedName>
</protein>
<name>A0AA39MHG5_9AGAR</name>
<dbReference type="Proteomes" id="UP001175226">
    <property type="component" value="Unassembled WGS sequence"/>
</dbReference>